<organism evidence="1 2">
    <name type="scientific">Aphanomyces astaci</name>
    <name type="common">Crayfish plague agent</name>
    <dbReference type="NCBI Taxonomy" id="112090"/>
    <lineage>
        <taxon>Eukaryota</taxon>
        <taxon>Sar</taxon>
        <taxon>Stramenopiles</taxon>
        <taxon>Oomycota</taxon>
        <taxon>Saprolegniomycetes</taxon>
        <taxon>Saprolegniales</taxon>
        <taxon>Verrucalvaceae</taxon>
        <taxon>Aphanomyces</taxon>
    </lineage>
</organism>
<dbReference type="AlphaFoldDB" id="A0A6A5AQ01"/>
<evidence type="ECO:0000313" key="1">
    <source>
        <dbReference type="EMBL" id="KAF0757004.1"/>
    </source>
</evidence>
<sequence>MMTDVFRPVHAVTGVIAVSLHTLVQLYGTNHPSWLEVHGQLVALLILPVPSITIMFQSAQVIVPSDPNSIVTGRGKCLNCQKVYLIQASVCASTYCSLDCQSNAMYMETVRGHVKSAMPTTDSVDAC</sequence>
<reference evidence="1 2" key="1">
    <citation type="submission" date="2019-06" db="EMBL/GenBank/DDBJ databases">
        <title>Genomics analysis of Aphanomyces spp. identifies a new class of oomycete effector associated with host adaptation.</title>
        <authorList>
            <person name="Gaulin E."/>
        </authorList>
    </citation>
    <scope>NUCLEOTIDE SEQUENCE [LARGE SCALE GENOMIC DNA]</scope>
    <source>
        <strain evidence="1 2">E</strain>
    </source>
</reference>
<protein>
    <submittedName>
        <fullName evidence="1">Uncharacterized protein</fullName>
    </submittedName>
</protein>
<comment type="caution">
    <text evidence="1">The sequence shown here is derived from an EMBL/GenBank/DDBJ whole genome shotgun (WGS) entry which is preliminary data.</text>
</comment>
<dbReference type="EMBL" id="VJMI01010080">
    <property type="protein sequence ID" value="KAF0757004.1"/>
    <property type="molecule type" value="Genomic_DNA"/>
</dbReference>
<dbReference type="Proteomes" id="UP000469452">
    <property type="component" value="Unassembled WGS sequence"/>
</dbReference>
<evidence type="ECO:0000313" key="2">
    <source>
        <dbReference type="Proteomes" id="UP000469452"/>
    </source>
</evidence>
<name>A0A6A5AQ01_APHAT</name>
<accession>A0A6A5AQ01</accession>
<gene>
    <name evidence="1" type="ORF">AaE_004409</name>
</gene>
<proteinExistence type="predicted"/>